<feature type="region of interest" description="Disordered" evidence="1">
    <location>
        <begin position="80"/>
        <end position="101"/>
    </location>
</feature>
<feature type="compositionally biased region" description="Acidic residues" evidence="1">
    <location>
        <begin position="86"/>
        <end position="96"/>
    </location>
</feature>
<dbReference type="Proteomes" id="UP000249056">
    <property type="component" value="Unassembled WGS sequence"/>
</dbReference>
<protein>
    <submittedName>
        <fullName evidence="2">Uncharacterized protein</fullName>
    </submittedName>
</protein>
<accession>A0A395IPZ5</accession>
<evidence type="ECO:0000256" key="1">
    <source>
        <dbReference type="SAM" id="MobiDB-lite"/>
    </source>
</evidence>
<proteinExistence type="predicted"/>
<reference evidence="2 3" key="1">
    <citation type="submission" date="2018-06" db="EMBL/GenBank/DDBJ databases">
        <title>Genome Sequence of the Brown Rot Fungal Pathogen Monilinia fructigena.</title>
        <authorList>
            <person name="Landi L."/>
            <person name="De Miccolis Angelini R.M."/>
            <person name="Pollastro S."/>
            <person name="Abate D."/>
            <person name="Faretra F."/>
            <person name="Romanazzi G."/>
        </authorList>
    </citation>
    <scope>NUCLEOTIDE SEQUENCE [LARGE SCALE GENOMIC DNA]</scope>
    <source>
        <strain evidence="2 3">Mfrg269</strain>
    </source>
</reference>
<feature type="region of interest" description="Disordered" evidence="1">
    <location>
        <begin position="146"/>
        <end position="174"/>
    </location>
</feature>
<feature type="compositionally biased region" description="Polar residues" evidence="1">
    <location>
        <begin position="165"/>
        <end position="174"/>
    </location>
</feature>
<name>A0A395IPZ5_9HELO</name>
<dbReference type="OrthoDB" id="3564646at2759"/>
<keyword evidence="3" id="KW-1185">Reference proteome</keyword>
<dbReference type="AlphaFoldDB" id="A0A395IPZ5"/>
<gene>
    <name evidence="2" type="ORF">DID88_002727</name>
</gene>
<comment type="caution">
    <text evidence="2">The sequence shown here is derived from an EMBL/GenBank/DDBJ whole genome shotgun (WGS) entry which is preliminary data.</text>
</comment>
<organism evidence="2 3">
    <name type="scientific">Monilinia fructigena</name>
    <dbReference type="NCBI Taxonomy" id="38457"/>
    <lineage>
        <taxon>Eukaryota</taxon>
        <taxon>Fungi</taxon>
        <taxon>Dikarya</taxon>
        <taxon>Ascomycota</taxon>
        <taxon>Pezizomycotina</taxon>
        <taxon>Leotiomycetes</taxon>
        <taxon>Helotiales</taxon>
        <taxon>Sclerotiniaceae</taxon>
        <taxon>Monilinia</taxon>
    </lineage>
</organism>
<dbReference type="EMBL" id="QKRW01000029">
    <property type="protein sequence ID" value="RAL61658.1"/>
    <property type="molecule type" value="Genomic_DNA"/>
</dbReference>
<evidence type="ECO:0000313" key="3">
    <source>
        <dbReference type="Proteomes" id="UP000249056"/>
    </source>
</evidence>
<feature type="compositionally biased region" description="Basic residues" evidence="1">
    <location>
        <begin position="147"/>
        <end position="164"/>
    </location>
</feature>
<evidence type="ECO:0000313" key="2">
    <source>
        <dbReference type="EMBL" id="RAL61658.1"/>
    </source>
</evidence>
<sequence>MSTHEKRDSYVALEDHKYITGGAMNEPISELSETTMSFTVLSPERIEIMMRDGIQKSRRHTMKNYCGEEIEMSLEFSLKRDGLSSTDDEESEEEEETHVTMTKKVSLGTRFSQIMGSNFLSKGVSGSEKGEVSLEAIRIQINEAVAHKKSRSRRRKRGVGKSRGNKFSLSSQLD</sequence>